<feature type="region of interest" description="Disordered" evidence="1">
    <location>
        <begin position="1"/>
        <end position="149"/>
    </location>
</feature>
<feature type="compositionally biased region" description="Polar residues" evidence="1">
    <location>
        <begin position="31"/>
        <end position="49"/>
    </location>
</feature>
<gene>
    <name evidence="3" type="ORF">FA15DRAFT_657046</name>
</gene>
<proteinExistence type="predicted"/>
<name>A0A5C3KR36_COPMA</name>
<evidence type="ECO:0000256" key="1">
    <source>
        <dbReference type="SAM" id="MobiDB-lite"/>
    </source>
</evidence>
<organism evidence="3 4">
    <name type="scientific">Coprinopsis marcescibilis</name>
    <name type="common">Agaric fungus</name>
    <name type="synonym">Psathyrella marcescibilis</name>
    <dbReference type="NCBI Taxonomy" id="230819"/>
    <lineage>
        <taxon>Eukaryota</taxon>
        <taxon>Fungi</taxon>
        <taxon>Dikarya</taxon>
        <taxon>Basidiomycota</taxon>
        <taxon>Agaricomycotina</taxon>
        <taxon>Agaricomycetes</taxon>
        <taxon>Agaricomycetidae</taxon>
        <taxon>Agaricales</taxon>
        <taxon>Agaricineae</taxon>
        <taxon>Psathyrellaceae</taxon>
        <taxon>Coprinopsis</taxon>
    </lineage>
</organism>
<keyword evidence="2" id="KW-0812">Transmembrane</keyword>
<feature type="compositionally biased region" description="Low complexity" evidence="1">
    <location>
        <begin position="73"/>
        <end position="102"/>
    </location>
</feature>
<feature type="compositionally biased region" description="Low complexity" evidence="1">
    <location>
        <begin position="50"/>
        <end position="63"/>
    </location>
</feature>
<reference evidence="3 4" key="1">
    <citation type="journal article" date="2019" name="Nat. Ecol. Evol.">
        <title>Megaphylogeny resolves global patterns of mushroom evolution.</title>
        <authorList>
            <person name="Varga T."/>
            <person name="Krizsan K."/>
            <person name="Foldi C."/>
            <person name="Dima B."/>
            <person name="Sanchez-Garcia M."/>
            <person name="Sanchez-Ramirez S."/>
            <person name="Szollosi G.J."/>
            <person name="Szarkandi J.G."/>
            <person name="Papp V."/>
            <person name="Albert L."/>
            <person name="Andreopoulos W."/>
            <person name="Angelini C."/>
            <person name="Antonin V."/>
            <person name="Barry K.W."/>
            <person name="Bougher N.L."/>
            <person name="Buchanan P."/>
            <person name="Buyck B."/>
            <person name="Bense V."/>
            <person name="Catcheside P."/>
            <person name="Chovatia M."/>
            <person name="Cooper J."/>
            <person name="Damon W."/>
            <person name="Desjardin D."/>
            <person name="Finy P."/>
            <person name="Geml J."/>
            <person name="Haridas S."/>
            <person name="Hughes K."/>
            <person name="Justo A."/>
            <person name="Karasinski D."/>
            <person name="Kautmanova I."/>
            <person name="Kiss B."/>
            <person name="Kocsube S."/>
            <person name="Kotiranta H."/>
            <person name="LaButti K.M."/>
            <person name="Lechner B.E."/>
            <person name="Liimatainen K."/>
            <person name="Lipzen A."/>
            <person name="Lukacs Z."/>
            <person name="Mihaltcheva S."/>
            <person name="Morgado L.N."/>
            <person name="Niskanen T."/>
            <person name="Noordeloos M.E."/>
            <person name="Ohm R.A."/>
            <person name="Ortiz-Santana B."/>
            <person name="Ovrebo C."/>
            <person name="Racz N."/>
            <person name="Riley R."/>
            <person name="Savchenko A."/>
            <person name="Shiryaev A."/>
            <person name="Soop K."/>
            <person name="Spirin V."/>
            <person name="Szebenyi C."/>
            <person name="Tomsovsky M."/>
            <person name="Tulloss R.E."/>
            <person name="Uehling J."/>
            <person name="Grigoriev I.V."/>
            <person name="Vagvolgyi C."/>
            <person name="Papp T."/>
            <person name="Martin F.M."/>
            <person name="Miettinen O."/>
            <person name="Hibbett D.S."/>
            <person name="Nagy L.G."/>
        </authorList>
    </citation>
    <scope>NUCLEOTIDE SEQUENCE [LARGE SCALE GENOMIC DNA]</scope>
    <source>
        <strain evidence="3 4">CBS 121175</strain>
    </source>
</reference>
<keyword evidence="2" id="KW-1133">Transmembrane helix</keyword>
<protein>
    <recommendedName>
        <fullName evidence="5">REJ domain-containing protein</fullName>
    </recommendedName>
</protein>
<keyword evidence="4" id="KW-1185">Reference proteome</keyword>
<keyword evidence="2" id="KW-0472">Membrane</keyword>
<evidence type="ECO:0000313" key="3">
    <source>
        <dbReference type="EMBL" id="TFK23011.1"/>
    </source>
</evidence>
<dbReference type="STRING" id="230819.A0A5C3KR36"/>
<feature type="transmembrane region" description="Helical" evidence="2">
    <location>
        <begin position="247"/>
        <end position="270"/>
    </location>
</feature>
<feature type="region of interest" description="Disordered" evidence="1">
    <location>
        <begin position="568"/>
        <end position="595"/>
    </location>
</feature>
<evidence type="ECO:0000256" key="2">
    <source>
        <dbReference type="SAM" id="Phobius"/>
    </source>
</evidence>
<feature type="compositionally biased region" description="Polar residues" evidence="1">
    <location>
        <begin position="647"/>
        <end position="660"/>
    </location>
</feature>
<dbReference type="EMBL" id="ML210227">
    <property type="protein sequence ID" value="TFK23011.1"/>
    <property type="molecule type" value="Genomic_DNA"/>
</dbReference>
<feature type="compositionally biased region" description="Low complexity" evidence="1">
    <location>
        <begin position="132"/>
        <end position="149"/>
    </location>
</feature>
<sequence>MDMDTSQSEIVTPKDSSSILPTDIVSPIFPDTSTTQLSSTAEGTMSTSASDPSTSNWPFSSSSEFPLPTSDAPTSFESSVFTPSSSDSQQRSSSTPEETPSSDLDASPTTLPPFTSVDPEPTPTVDSTSEVSIPQPSPSTTTPPYQISFPLPSPTTFTLTLEPSTISVPFTVYDTPLPSISTADEPTSLPPVVTVVESSQTTVTVTRVYTTTYNGTYEATVTSLIETGILRTDVPMRNLGISSNSGAIIGVTLGSTFAFLVVIILLFFFCRRHRRSSRQSSGPQLEEAVWRPPFRDEDESVRGIFQGAAAAATRLVRKLSNRSSSGHDEKSVDGADTGSVGFVAALPRVSEGSGKDGAVSQLSCAVITSPDGGPILSKKSQSSSSQSHVTGGNSTSSSESHAERGFRYTVDDGANGASSRTRISLSGPRPRPESRRPSYSTPPISFPISEMGETDRKSEKGSIRGLLSKLTKRPTSSHSNATVKSPSISSQTHVHTFFGSTESLVENMPSGSANSHKSPEPILLTHTLPYDSLLNPSPAVLFPVSNSPSTPPQPLLSFPRGITGNSYTVQSISPPPPSLRISGDPTPPSPAATDTSSFVVKESLLHPKLGMALQASQASLRDHEDYSRPISGLVTWGKSAMHREDSVSSGGSNPNGMNTK</sequence>
<feature type="region of interest" description="Disordered" evidence="1">
    <location>
        <begin position="373"/>
        <end position="493"/>
    </location>
</feature>
<feature type="compositionally biased region" description="Low complexity" evidence="1">
    <location>
        <begin position="377"/>
        <end position="387"/>
    </location>
</feature>
<dbReference type="OrthoDB" id="3039272at2759"/>
<feature type="region of interest" description="Disordered" evidence="1">
    <location>
        <begin position="637"/>
        <end position="660"/>
    </location>
</feature>
<feature type="compositionally biased region" description="Basic and acidic residues" evidence="1">
    <location>
        <begin position="400"/>
        <end position="410"/>
    </location>
</feature>
<feature type="compositionally biased region" description="Polar residues" evidence="1">
    <location>
        <begin position="1"/>
        <end position="20"/>
    </location>
</feature>
<feature type="compositionally biased region" description="Polar residues" evidence="1">
    <location>
        <begin position="473"/>
        <end position="493"/>
    </location>
</feature>
<dbReference type="AlphaFoldDB" id="A0A5C3KR36"/>
<evidence type="ECO:0008006" key="5">
    <source>
        <dbReference type="Google" id="ProtNLM"/>
    </source>
</evidence>
<feature type="compositionally biased region" description="Basic and acidic residues" evidence="1">
    <location>
        <begin position="453"/>
        <end position="462"/>
    </location>
</feature>
<dbReference type="Proteomes" id="UP000307440">
    <property type="component" value="Unassembled WGS sequence"/>
</dbReference>
<accession>A0A5C3KR36</accession>
<evidence type="ECO:0000313" key="4">
    <source>
        <dbReference type="Proteomes" id="UP000307440"/>
    </source>
</evidence>
<feature type="compositionally biased region" description="Polar residues" evidence="1">
    <location>
        <begin position="388"/>
        <end position="399"/>
    </location>
</feature>